<reference evidence="2 6" key="1">
    <citation type="submission" date="2017-06" db="EMBL/GenBank/DDBJ databases">
        <title>Genome sequencing of cyanobaciteial culture collection at National Institute for Environmental Studies (NIES).</title>
        <authorList>
            <person name="Hirose Y."/>
            <person name="Shimura Y."/>
            <person name="Fujisawa T."/>
            <person name="Nakamura Y."/>
            <person name="Kawachi M."/>
        </authorList>
    </citation>
    <scope>NUCLEOTIDE SEQUENCE [LARGE SCALE GENOMIC DNA]</scope>
    <source>
        <strain evidence="2 6">NIES-267</strain>
        <plasmid evidence="2">plasmid1</plasmid>
        <plasmid evidence="6">Plasmid1 dna</plasmid>
        <plasmid evidence="3">plasmid2</plasmid>
        <plasmid evidence="6">Plasmid2 dna</plasmid>
        <plasmid evidence="4">plasmid3</plasmid>
        <plasmid evidence="6">Plasmid3 dna</plasmid>
        <plasmid evidence="5">plasmid4</plasmid>
        <plasmid evidence="6">Plasmid4 dna</plasmid>
    </source>
</reference>
<accession>A0A1Z4M2S8</accession>
<keyword evidence="2" id="KW-0614">Plasmid</keyword>
<dbReference type="EMBL" id="AP018231">
    <property type="protein sequence ID" value="BAY88010.1"/>
    <property type="molecule type" value="Genomic_DNA"/>
</dbReference>
<dbReference type="Proteomes" id="UP000218418">
    <property type="component" value="Plasmid plasmid3"/>
</dbReference>
<geneLocation type="plasmid" evidence="6">
    <name>Plasmid2 dna</name>
</geneLocation>
<dbReference type="AlphaFoldDB" id="A0A1Z4M2S8"/>
<name>A0A1Z4M2S8_9CYAN</name>
<dbReference type="Pfam" id="PF12773">
    <property type="entry name" value="DZR"/>
    <property type="match status" value="1"/>
</dbReference>
<dbReference type="InterPro" id="IPR025874">
    <property type="entry name" value="DZR"/>
</dbReference>
<geneLocation type="plasmid" evidence="2">
    <name>plasmid1</name>
</geneLocation>
<dbReference type="InterPro" id="IPR010982">
    <property type="entry name" value="Lambda_DNA-bd_dom_sf"/>
</dbReference>
<geneLocation type="plasmid" evidence="6">
    <name>Plasmid4 dna</name>
</geneLocation>
<dbReference type="Proteomes" id="UP000218418">
    <property type="component" value="Plasmid plasmid1"/>
</dbReference>
<evidence type="ECO:0000313" key="6">
    <source>
        <dbReference type="Proteomes" id="UP000218418"/>
    </source>
</evidence>
<dbReference type="OrthoDB" id="562953at2"/>
<geneLocation type="plasmid" evidence="4">
    <name>plasmid3</name>
</geneLocation>
<evidence type="ECO:0000313" key="3">
    <source>
        <dbReference type="EMBL" id="BAY87904.1"/>
    </source>
</evidence>
<evidence type="ECO:0000313" key="2">
    <source>
        <dbReference type="EMBL" id="BAY87782.1"/>
    </source>
</evidence>
<evidence type="ECO:0000313" key="5">
    <source>
        <dbReference type="EMBL" id="BAY88010.1"/>
    </source>
</evidence>
<geneLocation type="plasmid" evidence="6">
    <name>Plasmid1 dna</name>
</geneLocation>
<dbReference type="CDD" id="cd00093">
    <property type="entry name" value="HTH_XRE"/>
    <property type="match status" value="1"/>
</dbReference>
<dbReference type="GO" id="GO:0003677">
    <property type="term" value="F:DNA binding"/>
    <property type="evidence" value="ECO:0007669"/>
    <property type="project" value="InterPro"/>
</dbReference>
<sequence length="152" mass="17131">MNTFKNPQQRESLADYVTRIRKHLRMTQFELADAAGIHSRSVGKIERGLTVRINRKTMQGLAIGLGIPLEYLEAVSRGEEVKQVHSIKFCPQCWTPGSDADPIWGNVRAKFCYLCGTQLRASCANCGHPVVSLRYKFCPMCGKPYKSENQKP</sequence>
<evidence type="ECO:0000259" key="1">
    <source>
        <dbReference type="PROSITE" id="PS50943"/>
    </source>
</evidence>
<dbReference type="Gene3D" id="1.10.260.40">
    <property type="entry name" value="lambda repressor-like DNA-binding domains"/>
    <property type="match status" value="1"/>
</dbReference>
<keyword evidence="6" id="KW-1185">Reference proteome</keyword>
<dbReference type="PROSITE" id="PS50943">
    <property type="entry name" value="HTH_CROC1"/>
    <property type="match status" value="1"/>
</dbReference>
<geneLocation type="plasmid" evidence="6">
    <name>Plasmid3 dna</name>
</geneLocation>
<dbReference type="SMART" id="SM00530">
    <property type="entry name" value="HTH_XRE"/>
    <property type="match status" value="1"/>
</dbReference>
<dbReference type="EMBL" id="AP018229">
    <property type="protein sequence ID" value="BAY87904.1"/>
    <property type="molecule type" value="Genomic_DNA"/>
</dbReference>
<dbReference type="Proteomes" id="UP000218418">
    <property type="component" value="Plasmid plasmid2"/>
</dbReference>
<evidence type="ECO:0000313" key="4">
    <source>
        <dbReference type="EMBL" id="BAY87956.1"/>
    </source>
</evidence>
<protein>
    <submittedName>
        <fullName evidence="2">XRE family transcriptional regulator</fullName>
    </submittedName>
</protein>
<dbReference type="EMBL" id="AP018228">
    <property type="protein sequence ID" value="BAY87782.1"/>
    <property type="molecule type" value="Genomic_DNA"/>
</dbReference>
<gene>
    <name evidence="2" type="ORF">NIES267_73060</name>
    <name evidence="3" type="ORF">NIES267_74280</name>
    <name evidence="4" type="ORF">NIES267_74800</name>
    <name evidence="5" type="ORF">NIES267_75520</name>
</gene>
<dbReference type="Proteomes" id="UP000218418">
    <property type="component" value="Plasmid plasmid4"/>
</dbReference>
<proteinExistence type="predicted"/>
<organism evidence="2 6">
    <name type="scientific">Calothrix parasitica NIES-267</name>
    <dbReference type="NCBI Taxonomy" id="1973488"/>
    <lineage>
        <taxon>Bacteria</taxon>
        <taxon>Bacillati</taxon>
        <taxon>Cyanobacteriota</taxon>
        <taxon>Cyanophyceae</taxon>
        <taxon>Nostocales</taxon>
        <taxon>Calotrichaceae</taxon>
        <taxon>Calothrix</taxon>
    </lineage>
</organism>
<geneLocation type="plasmid" evidence="3">
    <name>plasmid2</name>
</geneLocation>
<dbReference type="EMBL" id="AP018230">
    <property type="protein sequence ID" value="BAY87956.1"/>
    <property type="molecule type" value="Genomic_DNA"/>
</dbReference>
<dbReference type="InterPro" id="IPR001387">
    <property type="entry name" value="Cro/C1-type_HTH"/>
</dbReference>
<dbReference type="SUPFAM" id="SSF47413">
    <property type="entry name" value="lambda repressor-like DNA-binding domains"/>
    <property type="match status" value="1"/>
</dbReference>
<geneLocation type="plasmid" evidence="5">
    <name>plasmid4</name>
</geneLocation>
<feature type="domain" description="HTH cro/C1-type" evidence="1">
    <location>
        <begin position="17"/>
        <end position="72"/>
    </location>
</feature>
<dbReference type="Pfam" id="PF01381">
    <property type="entry name" value="HTH_3"/>
    <property type="match status" value="1"/>
</dbReference>